<proteinExistence type="predicted"/>
<dbReference type="Proteomes" id="UP000002051">
    <property type="component" value="Chromosome 6"/>
</dbReference>
<dbReference type="AlphaFoldDB" id="G7KN91"/>
<evidence type="ECO:0000313" key="3">
    <source>
        <dbReference type="Proteomes" id="UP000002051"/>
    </source>
</evidence>
<keyword evidence="3" id="KW-1185">Reference proteome</keyword>
<protein>
    <submittedName>
        <fullName evidence="1 2">Uncharacterized protein</fullName>
    </submittedName>
</protein>
<reference evidence="1 3" key="1">
    <citation type="journal article" date="2011" name="Nature">
        <title>The Medicago genome provides insight into the evolution of rhizobial symbioses.</title>
        <authorList>
            <person name="Young N.D."/>
            <person name="Debelle F."/>
            <person name="Oldroyd G.E."/>
            <person name="Geurts R."/>
            <person name="Cannon S.B."/>
            <person name="Udvardi M.K."/>
            <person name="Benedito V.A."/>
            <person name="Mayer K.F."/>
            <person name="Gouzy J."/>
            <person name="Schoof H."/>
            <person name="Van de Peer Y."/>
            <person name="Proost S."/>
            <person name="Cook D.R."/>
            <person name="Meyers B.C."/>
            <person name="Spannagl M."/>
            <person name="Cheung F."/>
            <person name="De Mita S."/>
            <person name="Krishnakumar V."/>
            <person name="Gundlach H."/>
            <person name="Zhou S."/>
            <person name="Mudge J."/>
            <person name="Bharti A.K."/>
            <person name="Murray J.D."/>
            <person name="Naoumkina M.A."/>
            <person name="Rosen B."/>
            <person name="Silverstein K.A."/>
            <person name="Tang H."/>
            <person name="Rombauts S."/>
            <person name="Zhao P.X."/>
            <person name="Zhou P."/>
            <person name="Barbe V."/>
            <person name="Bardou P."/>
            <person name="Bechner M."/>
            <person name="Bellec A."/>
            <person name="Berger A."/>
            <person name="Berges H."/>
            <person name="Bidwell S."/>
            <person name="Bisseling T."/>
            <person name="Choisne N."/>
            <person name="Couloux A."/>
            <person name="Denny R."/>
            <person name="Deshpande S."/>
            <person name="Dai X."/>
            <person name="Doyle J.J."/>
            <person name="Dudez A.M."/>
            <person name="Farmer A.D."/>
            <person name="Fouteau S."/>
            <person name="Franken C."/>
            <person name="Gibelin C."/>
            <person name="Gish J."/>
            <person name="Goldstein S."/>
            <person name="Gonzalez A.J."/>
            <person name="Green P.J."/>
            <person name="Hallab A."/>
            <person name="Hartog M."/>
            <person name="Hua A."/>
            <person name="Humphray S.J."/>
            <person name="Jeong D.H."/>
            <person name="Jing Y."/>
            <person name="Jocker A."/>
            <person name="Kenton S.M."/>
            <person name="Kim D.J."/>
            <person name="Klee K."/>
            <person name="Lai H."/>
            <person name="Lang C."/>
            <person name="Lin S."/>
            <person name="Macmil S.L."/>
            <person name="Magdelenat G."/>
            <person name="Matthews L."/>
            <person name="McCorrison J."/>
            <person name="Monaghan E.L."/>
            <person name="Mun J.H."/>
            <person name="Najar F.Z."/>
            <person name="Nicholson C."/>
            <person name="Noirot C."/>
            <person name="O'Bleness M."/>
            <person name="Paule C.R."/>
            <person name="Poulain J."/>
            <person name="Prion F."/>
            <person name="Qin B."/>
            <person name="Qu C."/>
            <person name="Retzel E.F."/>
            <person name="Riddle C."/>
            <person name="Sallet E."/>
            <person name="Samain S."/>
            <person name="Samson N."/>
            <person name="Sanders I."/>
            <person name="Saurat O."/>
            <person name="Scarpelli C."/>
            <person name="Schiex T."/>
            <person name="Segurens B."/>
            <person name="Severin A.J."/>
            <person name="Sherrier D.J."/>
            <person name="Shi R."/>
            <person name="Sims S."/>
            <person name="Singer S.R."/>
            <person name="Sinharoy S."/>
            <person name="Sterck L."/>
            <person name="Viollet A."/>
            <person name="Wang B.B."/>
            <person name="Wang K."/>
            <person name="Wang M."/>
            <person name="Wang X."/>
            <person name="Warfsmann J."/>
            <person name="Weissenbach J."/>
            <person name="White D.D."/>
            <person name="White J.D."/>
            <person name="Wiley G.B."/>
            <person name="Wincker P."/>
            <person name="Xing Y."/>
            <person name="Yang L."/>
            <person name="Yao Z."/>
            <person name="Ying F."/>
            <person name="Zhai J."/>
            <person name="Zhou L."/>
            <person name="Zuber A."/>
            <person name="Denarie J."/>
            <person name="Dixon R.A."/>
            <person name="May G.D."/>
            <person name="Schwartz D.C."/>
            <person name="Rogers J."/>
            <person name="Quetier F."/>
            <person name="Town C.D."/>
            <person name="Roe B.A."/>
        </authorList>
    </citation>
    <scope>NUCLEOTIDE SEQUENCE [LARGE SCALE GENOMIC DNA]</scope>
    <source>
        <strain evidence="1">A17</strain>
        <strain evidence="2 3">cv. Jemalong A17</strain>
    </source>
</reference>
<organism evidence="1 3">
    <name type="scientific">Medicago truncatula</name>
    <name type="common">Barrel medic</name>
    <name type="synonym">Medicago tribuloides</name>
    <dbReference type="NCBI Taxonomy" id="3880"/>
    <lineage>
        <taxon>Eukaryota</taxon>
        <taxon>Viridiplantae</taxon>
        <taxon>Streptophyta</taxon>
        <taxon>Embryophyta</taxon>
        <taxon>Tracheophyta</taxon>
        <taxon>Spermatophyta</taxon>
        <taxon>Magnoliopsida</taxon>
        <taxon>eudicotyledons</taxon>
        <taxon>Gunneridae</taxon>
        <taxon>Pentapetalae</taxon>
        <taxon>rosids</taxon>
        <taxon>fabids</taxon>
        <taxon>Fabales</taxon>
        <taxon>Fabaceae</taxon>
        <taxon>Papilionoideae</taxon>
        <taxon>50 kb inversion clade</taxon>
        <taxon>NPAAA clade</taxon>
        <taxon>Hologalegina</taxon>
        <taxon>IRL clade</taxon>
        <taxon>Trifolieae</taxon>
        <taxon>Medicago</taxon>
    </lineage>
</organism>
<dbReference type="HOGENOM" id="CLU_2362924_0_0_1"/>
<reference evidence="2" key="3">
    <citation type="submission" date="2015-04" db="UniProtKB">
        <authorList>
            <consortium name="EnsemblPlants"/>
        </authorList>
    </citation>
    <scope>IDENTIFICATION</scope>
    <source>
        <strain evidence="2">cv. Jemalong A17</strain>
    </source>
</reference>
<dbReference type="PaxDb" id="3880-AES75023"/>
<dbReference type="EnsemblPlants" id="AES75023">
    <property type="protein sequence ID" value="AES75023"/>
    <property type="gene ID" value="MTR_6g023210"/>
</dbReference>
<evidence type="ECO:0000313" key="2">
    <source>
        <dbReference type="EnsemblPlants" id="AES75023"/>
    </source>
</evidence>
<reference evidence="1 3" key="2">
    <citation type="journal article" date="2014" name="BMC Genomics">
        <title>An improved genome release (version Mt4.0) for the model legume Medicago truncatula.</title>
        <authorList>
            <person name="Tang H."/>
            <person name="Krishnakumar V."/>
            <person name="Bidwell S."/>
            <person name="Rosen B."/>
            <person name="Chan A."/>
            <person name="Zhou S."/>
            <person name="Gentzbittel L."/>
            <person name="Childs K.L."/>
            <person name="Yandell M."/>
            <person name="Gundlach H."/>
            <person name="Mayer K.F."/>
            <person name="Schwartz D.C."/>
            <person name="Town C.D."/>
        </authorList>
    </citation>
    <scope>GENOME REANNOTATION</scope>
    <source>
        <strain evidence="2 3">cv. Jemalong A17</strain>
    </source>
</reference>
<name>G7KN91_MEDTR</name>
<dbReference type="EMBL" id="CM001222">
    <property type="protein sequence ID" value="AES75023.1"/>
    <property type="molecule type" value="Genomic_DNA"/>
</dbReference>
<gene>
    <name evidence="1" type="ordered locus">MTR_6g023210</name>
</gene>
<accession>G7KN91</accession>
<evidence type="ECO:0000313" key="1">
    <source>
        <dbReference type="EMBL" id="AES75023.1"/>
    </source>
</evidence>
<sequence length="96" mass="10337">MDGFPHPSQWRLRGGSSYAAAIRHGSGSQSSNLMVSAFAVVGGRGSSLETHRCCASVVCSVRVLLGSKGLKMLVVICRRGCWDMNLVTPRYPKVIK</sequence>